<keyword evidence="3" id="KW-1185">Reference proteome</keyword>
<evidence type="ECO:0000313" key="2">
    <source>
        <dbReference type="EMBL" id="ASV99172.1"/>
    </source>
</evidence>
<dbReference type="EMBL" id="CP022989">
    <property type="protein sequence ID" value="ASV99172.1"/>
    <property type="molecule type" value="Genomic_DNA"/>
</dbReference>
<evidence type="ECO:0000256" key="1">
    <source>
        <dbReference type="SAM" id="Phobius"/>
    </source>
</evidence>
<keyword evidence="1" id="KW-1133">Transmembrane helix</keyword>
<gene>
    <name evidence="2" type="ORF">CJU94_14010</name>
</gene>
<keyword evidence="1" id="KW-0812">Transmembrane</keyword>
<dbReference type="OrthoDB" id="9806372at2"/>
<accession>A0A248VJY0</accession>
<feature type="transmembrane region" description="Helical" evidence="1">
    <location>
        <begin position="6"/>
        <end position="24"/>
    </location>
</feature>
<dbReference type="RefSeq" id="WP_095419192.1">
    <property type="nucleotide sequence ID" value="NZ_CP022989.1"/>
</dbReference>
<reference evidence="2 3" key="1">
    <citation type="submission" date="2017-08" db="EMBL/GenBank/DDBJ databases">
        <title>Identification and genetic characteristics of simultaneous BTEX- and naphthalene-degrading Paraburkholderia sp. BN5 isolated from petroleum-contaminated soil.</title>
        <authorList>
            <person name="Lee Y."/>
            <person name="Jeon C.O."/>
        </authorList>
    </citation>
    <scope>NUCLEOTIDE SEQUENCE [LARGE SCALE GENOMIC DNA]</scope>
    <source>
        <strain evidence="2 3">BN5</strain>
    </source>
</reference>
<sequence length="49" mass="5210">MWYFTWILGIGVALGFGIINVMWLEAGGKFARDPQSAGAVPATPEDAPS</sequence>
<name>A0A248VJY0_9BURK</name>
<dbReference type="AlphaFoldDB" id="A0A248VJY0"/>
<dbReference type="InterPro" id="IPR012994">
    <property type="entry name" value="YbgT_YccB"/>
</dbReference>
<organism evidence="2 3">
    <name type="scientific">Paraburkholderia aromaticivorans</name>
    <dbReference type="NCBI Taxonomy" id="2026199"/>
    <lineage>
        <taxon>Bacteria</taxon>
        <taxon>Pseudomonadati</taxon>
        <taxon>Pseudomonadota</taxon>
        <taxon>Betaproteobacteria</taxon>
        <taxon>Burkholderiales</taxon>
        <taxon>Burkholderiaceae</taxon>
        <taxon>Paraburkholderia</taxon>
    </lineage>
</organism>
<dbReference type="InterPro" id="IPR011724">
    <property type="entry name" value="Cyd_oper_YbgT"/>
</dbReference>
<dbReference type="Proteomes" id="UP000215158">
    <property type="component" value="Chromosome 1"/>
</dbReference>
<dbReference type="Pfam" id="PF08173">
    <property type="entry name" value="YbgT_YccB"/>
    <property type="match status" value="1"/>
</dbReference>
<dbReference type="KEGG" id="parb:CJU94_14010"/>
<proteinExistence type="predicted"/>
<keyword evidence="1" id="KW-0472">Membrane</keyword>
<evidence type="ECO:0000313" key="3">
    <source>
        <dbReference type="Proteomes" id="UP000215158"/>
    </source>
</evidence>
<dbReference type="NCBIfam" id="TIGR02106">
    <property type="entry name" value="cyd_oper_ybgT"/>
    <property type="match status" value="1"/>
</dbReference>
<protein>
    <submittedName>
        <fullName evidence="2">Cytochrome bd-I oxidase subunit CydX</fullName>
    </submittedName>
</protein>